<reference evidence="4" key="1">
    <citation type="journal article" date="2019" name="Int. J. Syst. Evol. Microbiol.">
        <title>The Global Catalogue of Microorganisms (GCM) 10K type strain sequencing project: providing services to taxonomists for standard genome sequencing and annotation.</title>
        <authorList>
            <consortium name="The Broad Institute Genomics Platform"/>
            <consortium name="The Broad Institute Genome Sequencing Center for Infectious Disease"/>
            <person name="Wu L."/>
            <person name="Ma J."/>
        </authorList>
    </citation>
    <scope>NUCLEOTIDE SEQUENCE [LARGE SCALE GENOMIC DNA]</scope>
    <source>
        <strain evidence="4">JCM 17561</strain>
    </source>
</reference>
<feature type="signal peptide" evidence="2">
    <location>
        <begin position="1"/>
        <end position="26"/>
    </location>
</feature>
<dbReference type="Pfam" id="PF03401">
    <property type="entry name" value="TctC"/>
    <property type="match status" value="1"/>
</dbReference>
<dbReference type="PANTHER" id="PTHR42928:SF5">
    <property type="entry name" value="BLR1237 PROTEIN"/>
    <property type="match status" value="1"/>
</dbReference>
<dbReference type="Gene3D" id="3.40.190.10">
    <property type="entry name" value="Periplasmic binding protein-like II"/>
    <property type="match status" value="1"/>
</dbReference>
<keyword evidence="2" id="KW-0732">Signal</keyword>
<dbReference type="Proteomes" id="UP001501627">
    <property type="component" value="Unassembled WGS sequence"/>
</dbReference>
<evidence type="ECO:0000256" key="1">
    <source>
        <dbReference type="ARBA" id="ARBA00006987"/>
    </source>
</evidence>
<evidence type="ECO:0000256" key="2">
    <source>
        <dbReference type="SAM" id="SignalP"/>
    </source>
</evidence>
<evidence type="ECO:0000313" key="4">
    <source>
        <dbReference type="Proteomes" id="UP001501627"/>
    </source>
</evidence>
<dbReference type="InterPro" id="IPR042100">
    <property type="entry name" value="Bug_dom1"/>
</dbReference>
<sequence length="326" mass="34306">MHHMKRTSLALLTGCMLACATGAAWAQWPGGKPVKLIVPAPPGGSMDIVARVVGQQLSADIGQPVVVENKPGAGGMIGMNALLAAPADGQTLLMGASNVLAEIPHVIKPLFDPLKDVIPVATFARSGVVLVTSTKYPAQDFKSLLAHLKERKGKISFASYSPGTVSHYAGLVLSDKADLDMQHIGYAGSAPALQDLLGGQVDVMFDGMLTSVPLIQAGKLRPYAFSGPQRSRHLPDVPTTTELGYPDLQFRGWMGMIGSAKLPADVLASIHAAVDKAGHAPVVQKKLSDLGLEPEVITDTPALQREIKAMSERNAGIVKQYGISLN</sequence>
<dbReference type="EMBL" id="BAABBP010000017">
    <property type="protein sequence ID" value="GAA3997028.1"/>
    <property type="molecule type" value="Genomic_DNA"/>
</dbReference>
<dbReference type="Gene3D" id="3.40.190.150">
    <property type="entry name" value="Bordetella uptake gene, domain 1"/>
    <property type="match status" value="1"/>
</dbReference>
<protein>
    <submittedName>
        <fullName evidence="3">Tripartite tricarboxylate transporter substrate binding protein BugE</fullName>
    </submittedName>
</protein>
<keyword evidence="4" id="KW-1185">Reference proteome</keyword>
<name>A0ABP7RG67_9BURK</name>
<dbReference type="PANTHER" id="PTHR42928">
    <property type="entry name" value="TRICARBOXYLATE-BINDING PROTEIN"/>
    <property type="match status" value="1"/>
</dbReference>
<comment type="similarity">
    <text evidence="1">Belongs to the UPF0065 (bug) family.</text>
</comment>
<feature type="chain" id="PRO_5045864355" evidence="2">
    <location>
        <begin position="27"/>
        <end position="326"/>
    </location>
</feature>
<accession>A0ABP7RG67</accession>
<dbReference type="PIRSF" id="PIRSF017082">
    <property type="entry name" value="YflP"/>
    <property type="match status" value="1"/>
</dbReference>
<gene>
    <name evidence="3" type="ORF">GCM10022279_20830</name>
</gene>
<dbReference type="CDD" id="cd07012">
    <property type="entry name" value="PBP2_Bug_TTT"/>
    <property type="match status" value="1"/>
</dbReference>
<dbReference type="InterPro" id="IPR005064">
    <property type="entry name" value="BUG"/>
</dbReference>
<organism evidence="3 4">
    <name type="scientific">Comamonas faecalis</name>
    <dbReference type="NCBI Taxonomy" id="1387849"/>
    <lineage>
        <taxon>Bacteria</taxon>
        <taxon>Pseudomonadati</taxon>
        <taxon>Pseudomonadota</taxon>
        <taxon>Betaproteobacteria</taxon>
        <taxon>Burkholderiales</taxon>
        <taxon>Comamonadaceae</taxon>
        <taxon>Comamonas</taxon>
    </lineage>
</organism>
<proteinExistence type="inferred from homology"/>
<comment type="caution">
    <text evidence="3">The sequence shown here is derived from an EMBL/GenBank/DDBJ whole genome shotgun (WGS) entry which is preliminary data.</text>
</comment>
<evidence type="ECO:0000313" key="3">
    <source>
        <dbReference type="EMBL" id="GAA3997028.1"/>
    </source>
</evidence>
<dbReference type="SUPFAM" id="SSF53850">
    <property type="entry name" value="Periplasmic binding protein-like II"/>
    <property type="match status" value="1"/>
</dbReference>